<dbReference type="OrthoDB" id="9762614at2"/>
<dbReference type="AlphaFoldDB" id="A0A516Q3U5"/>
<dbReference type="CDD" id="cd02955">
    <property type="entry name" value="SSP411"/>
    <property type="match status" value="1"/>
</dbReference>
<dbReference type="InterPro" id="IPR008928">
    <property type="entry name" value="6-hairpin_glycosidase_sf"/>
</dbReference>
<feature type="domain" description="Spermatogenesis-associated protein 20-like TRX" evidence="1">
    <location>
        <begin position="2"/>
        <end position="163"/>
    </location>
</feature>
<dbReference type="SUPFAM" id="SSF48208">
    <property type="entry name" value="Six-hairpin glycosidases"/>
    <property type="match status" value="1"/>
</dbReference>
<dbReference type="RefSeq" id="WP_143987845.1">
    <property type="nucleotide sequence ID" value="NZ_CP041692.1"/>
</dbReference>
<dbReference type="Gene3D" id="1.50.10.10">
    <property type="match status" value="1"/>
</dbReference>
<reference evidence="2 3" key="1">
    <citation type="submission" date="2019-07" db="EMBL/GenBank/DDBJ databases">
        <title>Microlunatus dokdonensis sp. nov. isolated from the rhizospheric soil of the wild plant Elymus tsukushiensis.</title>
        <authorList>
            <person name="Ghim S.-Y."/>
            <person name="Hwang Y.-J."/>
            <person name="Son J.-S."/>
            <person name="Shin J.-H."/>
        </authorList>
    </citation>
    <scope>NUCLEOTIDE SEQUENCE [LARGE SCALE GENOMIC DNA]</scope>
    <source>
        <strain evidence="2 3">KUDC0627</strain>
    </source>
</reference>
<dbReference type="SUPFAM" id="SSF52833">
    <property type="entry name" value="Thioredoxin-like"/>
    <property type="match status" value="1"/>
</dbReference>
<dbReference type="KEGG" id="mik:FOE78_20050"/>
<evidence type="ECO:0000313" key="3">
    <source>
        <dbReference type="Proteomes" id="UP000319263"/>
    </source>
</evidence>
<dbReference type="Pfam" id="PF03190">
    <property type="entry name" value="Thioredox_DsbH"/>
    <property type="match status" value="1"/>
</dbReference>
<name>A0A516Q3U5_9ACTN</name>
<keyword evidence="3" id="KW-1185">Reference proteome</keyword>
<dbReference type="PIRSF" id="PIRSF006402">
    <property type="entry name" value="UCP006402_thioredoxin"/>
    <property type="match status" value="1"/>
</dbReference>
<dbReference type="Proteomes" id="UP000319263">
    <property type="component" value="Chromosome"/>
</dbReference>
<gene>
    <name evidence="2" type="ORF">FOE78_20050</name>
</gene>
<dbReference type="InterPro" id="IPR012341">
    <property type="entry name" value="6hp_glycosidase-like_sf"/>
</dbReference>
<organism evidence="2 3">
    <name type="scientific">Microlunatus elymi</name>
    <dbReference type="NCBI Taxonomy" id="2596828"/>
    <lineage>
        <taxon>Bacteria</taxon>
        <taxon>Bacillati</taxon>
        <taxon>Actinomycetota</taxon>
        <taxon>Actinomycetes</taxon>
        <taxon>Propionibacteriales</taxon>
        <taxon>Propionibacteriaceae</taxon>
        <taxon>Microlunatus</taxon>
    </lineage>
</organism>
<evidence type="ECO:0000259" key="1">
    <source>
        <dbReference type="Pfam" id="PF03190"/>
    </source>
</evidence>
<accession>A0A516Q3U5</accession>
<dbReference type="InterPro" id="IPR036249">
    <property type="entry name" value="Thioredoxin-like_sf"/>
</dbReference>
<dbReference type="PANTHER" id="PTHR42899:SF1">
    <property type="entry name" value="SPERMATOGENESIS-ASSOCIATED PROTEIN 20"/>
    <property type="match status" value="1"/>
</dbReference>
<sequence length="681" mass="73861">MPNRLADATSPYLQQHKDNPVDWWPWSEDAFAEARRRGVPILLSVGYAACHWCHVMAHESFEDEQVASKINNAFVPIKVDREERPDVDAVYMQATQAMTGQGGWPMTVFLTPAGDPIHAGTYFPPLPMHGLPSFGQVLDAVSGAWHDRREEISSGAADISRRLAEAGSGDIGGSLTQDDVGRAVQALAADFDQDHAGFGAAPKFPPSMVIEALLRFAESWPDRSVRDQARDLAVATLQAMASGGIHDQLAGGFARYSVDSGWVVPHFEKMLYDNGLLLAAYLHGWRLTGDAGLRRVAIEIVEWLLEEMITEQGAFAASLDADSRGPDGQLTEGAFYLWNRDQLHAALGVESEVEWVEDHCGVAEYGPADDGFSTLQLKGVTEEDQPHWQSLRTRLAQARSARPRPGRDDKIIVAWNALVIDALAEAGALLQRPEWTRAAVRAATTIWQLHRVDGRLVRSSRNGKRGSAQGGADDHALLALSFVRLAEVTGDPVWADRARQLLAVLDDHFSAPDGGFYDTADDAETLINRPKDPTDNAAPSGLSAAVHALRRLATYTGEVDLARRADRASDSAAKLITAAPRFAGWLLADAVSRLSDAAVEVAIVGDPADPRVEEFADLARRRAAAGSVIVTGPPDTPNVPLLSDRTMIDNRPTGYVCRSFVCRFPVTDLDDLAAQLADLSA</sequence>
<dbReference type="EMBL" id="CP041692">
    <property type="protein sequence ID" value="QDP97891.1"/>
    <property type="molecule type" value="Genomic_DNA"/>
</dbReference>
<dbReference type="Gene3D" id="3.40.30.10">
    <property type="entry name" value="Glutaredoxin"/>
    <property type="match status" value="1"/>
</dbReference>
<dbReference type="PANTHER" id="PTHR42899">
    <property type="entry name" value="SPERMATOGENESIS-ASSOCIATED PROTEIN 20"/>
    <property type="match status" value="1"/>
</dbReference>
<dbReference type="GO" id="GO:0005975">
    <property type="term" value="P:carbohydrate metabolic process"/>
    <property type="evidence" value="ECO:0007669"/>
    <property type="project" value="InterPro"/>
</dbReference>
<evidence type="ECO:0000313" key="2">
    <source>
        <dbReference type="EMBL" id="QDP97891.1"/>
    </source>
</evidence>
<dbReference type="InterPro" id="IPR024705">
    <property type="entry name" value="Ssp411"/>
</dbReference>
<proteinExistence type="predicted"/>
<dbReference type="InterPro" id="IPR004879">
    <property type="entry name" value="Ssp411-like_TRX"/>
</dbReference>
<protein>
    <submittedName>
        <fullName evidence="2">Thioredoxin domain-containing protein</fullName>
    </submittedName>
</protein>